<keyword evidence="1" id="KW-1015">Disulfide bond</keyword>
<protein>
    <recommendedName>
        <fullName evidence="4">Fibrinogen C-terminal domain-containing protein</fullName>
    </recommendedName>
</protein>
<keyword evidence="6" id="KW-1185">Reference proteome</keyword>
<evidence type="ECO:0000259" key="4">
    <source>
        <dbReference type="PROSITE" id="PS51406"/>
    </source>
</evidence>
<reference evidence="5 6" key="1">
    <citation type="submission" date="2017-12" db="EMBL/GenBank/DDBJ databases">
        <title>Hemimetabolous genomes reveal molecular basis of termite eusociality.</title>
        <authorList>
            <person name="Harrison M.C."/>
            <person name="Jongepier E."/>
            <person name="Robertson H.M."/>
            <person name="Arning N."/>
            <person name="Bitard-Feildel T."/>
            <person name="Chao H."/>
            <person name="Childers C.P."/>
            <person name="Dinh H."/>
            <person name="Doddapaneni H."/>
            <person name="Dugan S."/>
            <person name="Gowin J."/>
            <person name="Greiner C."/>
            <person name="Han Y."/>
            <person name="Hu H."/>
            <person name="Hughes D.S.T."/>
            <person name="Huylmans A.-K."/>
            <person name="Kemena C."/>
            <person name="Kremer L.P.M."/>
            <person name="Lee S.L."/>
            <person name="Lopez-Ezquerra A."/>
            <person name="Mallet L."/>
            <person name="Monroy-Kuhn J.M."/>
            <person name="Moser A."/>
            <person name="Murali S.C."/>
            <person name="Muzny D.M."/>
            <person name="Otani S."/>
            <person name="Piulachs M.-D."/>
            <person name="Poelchau M."/>
            <person name="Qu J."/>
            <person name="Schaub F."/>
            <person name="Wada-Katsumata A."/>
            <person name="Worley K.C."/>
            <person name="Xie Q."/>
            <person name="Ylla G."/>
            <person name="Poulsen M."/>
            <person name="Gibbs R.A."/>
            <person name="Schal C."/>
            <person name="Richards S."/>
            <person name="Belles X."/>
            <person name="Korb J."/>
            <person name="Bornberg-Bauer E."/>
        </authorList>
    </citation>
    <scope>NUCLEOTIDE SEQUENCE [LARGE SCALE GENOMIC DNA]</scope>
    <source>
        <tissue evidence="5">Whole body</tissue>
    </source>
</reference>
<dbReference type="AlphaFoldDB" id="A0A2J7QQM2"/>
<dbReference type="InterPro" id="IPR002181">
    <property type="entry name" value="Fibrinogen_a/b/g_C_dom"/>
</dbReference>
<accession>A0A2J7QQM2</accession>
<feature type="transmembrane region" description="Helical" evidence="3">
    <location>
        <begin position="12"/>
        <end position="34"/>
    </location>
</feature>
<keyword evidence="3" id="KW-0472">Membrane</keyword>
<dbReference type="Gene3D" id="3.90.215.10">
    <property type="entry name" value="Gamma Fibrinogen, chain A, domain 1"/>
    <property type="match status" value="1"/>
</dbReference>
<dbReference type="PANTHER" id="PTHR19143">
    <property type="entry name" value="FIBRINOGEN/TENASCIN/ANGIOPOEITIN"/>
    <property type="match status" value="1"/>
</dbReference>
<keyword evidence="2" id="KW-0175">Coiled coil</keyword>
<dbReference type="SUPFAM" id="SSF56496">
    <property type="entry name" value="Fibrinogen C-terminal domain-like"/>
    <property type="match status" value="1"/>
</dbReference>
<evidence type="ECO:0000256" key="3">
    <source>
        <dbReference type="SAM" id="Phobius"/>
    </source>
</evidence>
<comment type="caution">
    <text evidence="5">The sequence shown here is derived from an EMBL/GenBank/DDBJ whole genome shotgun (WGS) entry which is preliminary data.</text>
</comment>
<dbReference type="InterPro" id="IPR020837">
    <property type="entry name" value="Fibrinogen_CS"/>
</dbReference>
<dbReference type="PROSITE" id="PS00514">
    <property type="entry name" value="FIBRINOGEN_C_1"/>
    <property type="match status" value="1"/>
</dbReference>
<evidence type="ECO:0000313" key="5">
    <source>
        <dbReference type="EMBL" id="PNF30891.1"/>
    </source>
</evidence>
<gene>
    <name evidence="5" type="ORF">B7P43_G06173</name>
</gene>
<dbReference type="EMBL" id="NEVH01012087">
    <property type="protein sequence ID" value="PNF30891.1"/>
    <property type="molecule type" value="Genomic_DNA"/>
</dbReference>
<keyword evidence="3" id="KW-1133">Transmembrane helix</keyword>
<dbReference type="PANTHER" id="PTHR19143:SF444">
    <property type="entry name" value="PROTEIN SCABROUS"/>
    <property type="match status" value="1"/>
</dbReference>
<dbReference type="InParanoid" id="A0A2J7QQM2"/>
<dbReference type="Pfam" id="PF00147">
    <property type="entry name" value="Fibrinogen_C"/>
    <property type="match status" value="1"/>
</dbReference>
<organism evidence="5 6">
    <name type="scientific">Cryptotermes secundus</name>
    <dbReference type="NCBI Taxonomy" id="105785"/>
    <lineage>
        <taxon>Eukaryota</taxon>
        <taxon>Metazoa</taxon>
        <taxon>Ecdysozoa</taxon>
        <taxon>Arthropoda</taxon>
        <taxon>Hexapoda</taxon>
        <taxon>Insecta</taxon>
        <taxon>Pterygota</taxon>
        <taxon>Neoptera</taxon>
        <taxon>Polyneoptera</taxon>
        <taxon>Dictyoptera</taxon>
        <taxon>Blattodea</taxon>
        <taxon>Blattoidea</taxon>
        <taxon>Termitoidae</taxon>
        <taxon>Kalotermitidae</taxon>
        <taxon>Cryptotermitinae</taxon>
        <taxon>Cryptotermes</taxon>
    </lineage>
</organism>
<evidence type="ECO:0000256" key="1">
    <source>
        <dbReference type="ARBA" id="ARBA00023157"/>
    </source>
</evidence>
<dbReference type="InterPro" id="IPR014716">
    <property type="entry name" value="Fibrinogen_a/b/g_C_1"/>
</dbReference>
<feature type="domain" description="Fibrinogen C-terminal" evidence="4">
    <location>
        <begin position="466"/>
        <end position="673"/>
    </location>
</feature>
<proteinExistence type="predicted"/>
<evidence type="ECO:0000256" key="2">
    <source>
        <dbReference type="SAM" id="Coils"/>
    </source>
</evidence>
<dbReference type="STRING" id="105785.A0A2J7QQM2"/>
<dbReference type="FunCoup" id="A0A2J7QQM2">
    <property type="interactions" value="6"/>
</dbReference>
<name>A0A2J7QQM2_9NEOP</name>
<dbReference type="SMART" id="SM00186">
    <property type="entry name" value="FBG"/>
    <property type="match status" value="1"/>
</dbReference>
<dbReference type="InterPro" id="IPR050373">
    <property type="entry name" value="Fibrinogen_C-term_domain"/>
</dbReference>
<evidence type="ECO:0000313" key="6">
    <source>
        <dbReference type="Proteomes" id="UP000235965"/>
    </source>
</evidence>
<dbReference type="GO" id="GO:0005615">
    <property type="term" value="C:extracellular space"/>
    <property type="evidence" value="ECO:0007669"/>
    <property type="project" value="TreeGrafter"/>
</dbReference>
<dbReference type="Proteomes" id="UP000235965">
    <property type="component" value="Unassembled WGS sequence"/>
</dbReference>
<dbReference type="OrthoDB" id="9990035at2759"/>
<dbReference type="InterPro" id="IPR036056">
    <property type="entry name" value="Fibrinogen-like_C"/>
</dbReference>
<dbReference type="CDD" id="cd00087">
    <property type="entry name" value="FReD"/>
    <property type="match status" value="1"/>
</dbReference>
<keyword evidence="3" id="KW-0812">Transmembrane</keyword>
<feature type="coiled-coil region" evidence="2">
    <location>
        <begin position="64"/>
        <end position="91"/>
    </location>
</feature>
<sequence length="685" mass="76073">MGSQFKTKLISSEVISMLGLSGMMLMWVIVLVLVSGVSCEDSSLPETVRTLKAQVSALLEDFGLLAKTSELLELREELAALRHELLEARQNNLAASSTTGNQQKNDHLTVQWLATTVSELRGEVTEVAASHNTSAELQRREELNSELGLLRGDVASVRKDFEELQATQQRGAIALAQAEQDIMDVKTQAQNVAAVCADTRNQFQTAQTEWSLTIKSLKKSPRTGKTYKALGNEETEKDGKYRHHRVLRMQMAELDMSAKKLSANQVHLDHQVRRLEKQMKTVLSSHHGRGGGNHDAGVGEVTARQLQARLSALELASRTAGKAVFNMSRQLVGLDKLHQSMLQLLESVETLENKVDRTVPDLQREISKMEFNMAQMTSSISLLKEDQGNQQSYLKALDAGVSAMQKHQERDRGHLSVLQAQILNLTASAPQILFPYIKPETKDGFNSSSIWSLVQELSVVQRGYQQIISSLPRDCGAVQGPNGLYLISPGSLGIPLLISCDQETAAGGWALVQRRVDGSQDFNRKWSEYATGFGSPSGEFWLGNEALHHLTANNCSSLRVDLTDIYGKSWVAEYDEFTVSDARDGYRLHVAGYQGNASDALEYQNRMQFSAIDSDRDISNTNCAANYEGGWWFSHCQHANLNGRYNLGLTWFDGSKNEWIAVGRSEMRVRRRPNCNSHESSASLR</sequence>
<dbReference type="PROSITE" id="PS51406">
    <property type="entry name" value="FIBRINOGEN_C_2"/>
    <property type="match status" value="1"/>
</dbReference>